<gene>
    <name evidence="1" type="ORF">MENTE1834_LOCUS24606</name>
</gene>
<accession>A0ACB0ZF96</accession>
<keyword evidence="2" id="KW-1185">Reference proteome</keyword>
<protein>
    <submittedName>
        <fullName evidence="1">Uncharacterized protein</fullName>
    </submittedName>
</protein>
<dbReference type="Proteomes" id="UP001497535">
    <property type="component" value="Unassembled WGS sequence"/>
</dbReference>
<proteinExistence type="predicted"/>
<reference evidence="1" key="1">
    <citation type="submission" date="2023-11" db="EMBL/GenBank/DDBJ databases">
        <authorList>
            <person name="Poullet M."/>
        </authorList>
    </citation>
    <scope>NUCLEOTIDE SEQUENCE</scope>
    <source>
        <strain evidence="1">E1834</strain>
    </source>
</reference>
<evidence type="ECO:0000313" key="1">
    <source>
        <dbReference type="EMBL" id="CAK5077670.1"/>
    </source>
</evidence>
<comment type="caution">
    <text evidence="1">The sequence shown here is derived from an EMBL/GenBank/DDBJ whole genome shotgun (WGS) entry which is preliminary data.</text>
</comment>
<dbReference type="EMBL" id="CAVMJV010000032">
    <property type="protein sequence ID" value="CAK5077670.1"/>
    <property type="molecule type" value="Genomic_DNA"/>
</dbReference>
<organism evidence="1 2">
    <name type="scientific">Meloidogyne enterolobii</name>
    <name type="common">Root-knot nematode worm</name>
    <name type="synonym">Meloidogyne mayaguensis</name>
    <dbReference type="NCBI Taxonomy" id="390850"/>
    <lineage>
        <taxon>Eukaryota</taxon>
        <taxon>Metazoa</taxon>
        <taxon>Ecdysozoa</taxon>
        <taxon>Nematoda</taxon>
        <taxon>Chromadorea</taxon>
        <taxon>Rhabditida</taxon>
        <taxon>Tylenchina</taxon>
        <taxon>Tylenchomorpha</taxon>
        <taxon>Tylenchoidea</taxon>
        <taxon>Meloidogynidae</taxon>
        <taxon>Meloidogyninae</taxon>
        <taxon>Meloidogyne</taxon>
    </lineage>
</organism>
<evidence type="ECO:0000313" key="2">
    <source>
        <dbReference type="Proteomes" id="UP001497535"/>
    </source>
</evidence>
<name>A0ACB0ZF96_MELEN</name>
<sequence length="239" mass="27170">MSSNSRALRNSLNDLENAMEVRINHNNDMNGDCFCRRVLNSPYGFVECCGTIGHKECLINFVSEYKRCPSMDCLRRAKEEDVKDFNPPEINILREIISPNNILSFLKYLWSMVVSFVKNVSLADSKLITTLIGAFNHFFTGKPSISGGTADSKNMNVDTFKKSKLRWIIGFIDRNKGSMILLAVALVIVCILFSQFGVWSSIFVFIRQSFMALKENAPNLAVAVMAFIRTYFNKKKIEF</sequence>